<evidence type="ECO:0000256" key="1">
    <source>
        <dbReference type="ARBA" id="ARBA00009437"/>
    </source>
</evidence>
<dbReference type="GO" id="GO:0003700">
    <property type="term" value="F:DNA-binding transcription factor activity"/>
    <property type="evidence" value="ECO:0007669"/>
    <property type="project" value="InterPro"/>
</dbReference>
<evidence type="ECO:0000259" key="5">
    <source>
        <dbReference type="PROSITE" id="PS50931"/>
    </source>
</evidence>
<dbReference type="Gene3D" id="1.10.10.10">
    <property type="entry name" value="Winged helix-like DNA-binding domain superfamily/Winged helix DNA-binding domain"/>
    <property type="match status" value="1"/>
</dbReference>
<dbReference type="PANTHER" id="PTHR30118:SF15">
    <property type="entry name" value="TRANSCRIPTIONAL REGULATORY PROTEIN"/>
    <property type="match status" value="1"/>
</dbReference>
<dbReference type="GO" id="GO:0003677">
    <property type="term" value="F:DNA binding"/>
    <property type="evidence" value="ECO:0007669"/>
    <property type="project" value="UniProtKB-KW"/>
</dbReference>
<dbReference type="SUPFAM" id="SSF46785">
    <property type="entry name" value="Winged helix' DNA-binding domain"/>
    <property type="match status" value="1"/>
</dbReference>
<organism evidence="6 7">
    <name type="scientific">Pandoraea terrae</name>
    <dbReference type="NCBI Taxonomy" id="1537710"/>
    <lineage>
        <taxon>Bacteria</taxon>
        <taxon>Pseudomonadati</taxon>
        <taxon>Pseudomonadota</taxon>
        <taxon>Betaproteobacteria</taxon>
        <taxon>Burkholderiales</taxon>
        <taxon>Burkholderiaceae</taxon>
        <taxon>Pandoraea</taxon>
    </lineage>
</organism>
<dbReference type="InterPro" id="IPR050389">
    <property type="entry name" value="LysR-type_TF"/>
</dbReference>
<dbReference type="Pfam" id="PF03466">
    <property type="entry name" value="LysR_substrate"/>
    <property type="match status" value="1"/>
</dbReference>
<keyword evidence="2" id="KW-0805">Transcription regulation</keyword>
<proteinExistence type="inferred from homology"/>
<comment type="similarity">
    <text evidence="1">Belongs to the LysR transcriptional regulatory family.</text>
</comment>
<dbReference type="PRINTS" id="PR00039">
    <property type="entry name" value="HTHLYSR"/>
</dbReference>
<reference evidence="6 7" key="1">
    <citation type="submission" date="2019-08" db="EMBL/GenBank/DDBJ databases">
        <authorList>
            <person name="Peeters C."/>
        </authorList>
    </citation>
    <scope>NUCLEOTIDE SEQUENCE [LARGE SCALE GENOMIC DNA]</scope>
    <source>
        <strain evidence="6 7">LMG 30175</strain>
    </source>
</reference>
<evidence type="ECO:0000256" key="3">
    <source>
        <dbReference type="ARBA" id="ARBA00023125"/>
    </source>
</evidence>
<dbReference type="InterPro" id="IPR036390">
    <property type="entry name" value="WH_DNA-bd_sf"/>
</dbReference>
<name>A0A5E4T4V1_9BURK</name>
<evidence type="ECO:0000313" key="7">
    <source>
        <dbReference type="Proteomes" id="UP000414233"/>
    </source>
</evidence>
<feature type="domain" description="HTH lysR-type" evidence="5">
    <location>
        <begin position="6"/>
        <end position="63"/>
    </location>
</feature>
<gene>
    <name evidence="6" type="ORF">PTE30175_01092</name>
</gene>
<keyword evidence="4" id="KW-0804">Transcription</keyword>
<evidence type="ECO:0000256" key="2">
    <source>
        <dbReference type="ARBA" id="ARBA00023015"/>
    </source>
</evidence>
<dbReference type="PROSITE" id="PS50931">
    <property type="entry name" value="HTH_LYSR"/>
    <property type="match status" value="1"/>
</dbReference>
<dbReference type="Pfam" id="PF00126">
    <property type="entry name" value="HTH_1"/>
    <property type="match status" value="1"/>
</dbReference>
<keyword evidence="3" id="KW-0238">DNA-binding</keyword>
<accession>A0A5E4T4V1</accession>
<dbReference type="InterPro" id="IPR005119">
    <property type="entry name" value="LysR_subst-bd"/>
</dbReference>
<evidence type="ECO:0000313" key="6">
    <source>
        <dbReference type="EMBL" id="VVD81588.1"/>
    </source>
</evidence>
<dbReference type="Gene3D" id="3.40.190.10">
    <property type="entry name" value="Periplasmic binding protein-like II"/>
    <property type="match status" value="2"/>
</dbReference>
<dbReference type="AlphaFoldDB" id="A0A5E4T4V1"/>
<dbReference type="OrthoDB" id="5495633at2"/>
<dbReference type="InterPro" id="IPR000847">
    <property type="entry name" value="LysR_HTH_N"/>
</dbReference>
<dbReference type="InterPro" id="IPR036388">
    <property type="entry name" value="WH-like_DNA-bd_sf"/>
</dbReference>
<sequence length="302" mass="33790">MNLASIDMNLLVAFDAIAKERNVTLAANAIGLSQPAMSNALSRLRKIFNDPLFVRTTRGMQPTPYAEQLSEPISRACDLISGALRIGTKFDPAASPRKVFTLYMTEIGEIVCMPRVLHHLNRIAPNITIKVCPIPEKGAQEAMAAGEVDLAIGIFPQLKAGFFQQRLYRDQFVCIARRGHPTIDGKLSHTQYVESPHVVVGSTGTGHDVALEQIRCSQQPHRKVVLTVPHFMVLPTIVTQTDAIATIPSRLATTPEMSPNLQILEPPVQFPDLEIRQHWHERYHHDAANKWLRELMVELFRE</sequence>
<keyword evidence="7" id="KW-1185">Reference proteome</keyword>
<dbReference type="Proteomes" id="UP000414233">
    <property type="component" value="Unassembled WGS sequence"/>
</dbReference>
<dbReference type="EMBL" id="CABPRZ010000003">
    <property type="protein sequence ID" value="VVD81588.1"/>
    <property type="molecule type" value="Genomic_DNA"/>
</dbReference>
<evidence type="ECO:0000256" key="4">
    <source>
        <dbReference type="ARBA" id="ARBA00023163"/>
    </source>
</evidence>
<dbReference type="CDD" id="cd08459">
    <property type="entry name" value="PBP2_DntR_NahR_LinR_like"/>
    <property type="match status" value="1"/>
</dbReference>
<dbReference type="PANTHER" id="PTHR30118">
    <property type="entry name" value="HTH-TYPE TRANSCRIPTIONAL REGULATOR LEUO-RELATED"/>
    <property type="match status" value="1"/>
</dbReference>
<dbReference type="SUPFAM" id="SSF53850">
    <property type="entry name" value="Periplasmic binding protein-like II"/>
    <property type="match status" value="1"/>
</dbReference>
<dbReference type="RefSeq" id="WP_150696020.1">
    <property type="nucleotide sequence ID" value="NZ_CABPRZ010000003.1"/>
</dbReference>
<protein>
    <submittedName>
        <fullName evidence="6">LysR family transcriptional regulator</fullName>
    </submittedName>
</protein>